<gene>
    <name evidence="3" type="ORF">QE152_g4896</name>
</gene>
<evidence type="ECO:0000256" key="1">
    <source>
        <dbReference type="SAM" id="MobiDB-lite"/>
    </source>
</evidence>
<feature type="compositionally biased region" description="Low complexity" evidence="1">
    <location>
        <begin position="31"/>
        <end position="44"/>
    </location>
</feature>
<dbReference type="Proteomes" id="UP001458880">
    <property type="component" value="Unassembled WGS sequence"/>
</dbReference>
<comment type="caution">
    <text evidence="3">The sequence shown here is derived from an EMBL/GenBank/DDBJ whole genome shotgun (WGS) entry which is preliminary data.</text>
</comment>
<sequence>MRSITIMIIGFTTILFAASNAMPVSSDNQETSTSSSLPTTTIQTDTDKKPTTEDDSVVTTTRISSGNDADHIKKNTIHLEEIYAKPGDILVVAEQRRFRFPYRRRFAQKQKEDDEGFPALF</sequence>
<name>A0AAW1MVA4_POPJA</name>
<feature type="region of interest" description="Disordered" evidence="1">
    <location>
        <begin position="23"/>
        <end position="63"/>
    </location>
</feature>
<proteinExistence type="predicted"/>
<keyword evidence="4" id="KW-1185">Reference proteome</keyword>
<feature type="signal peptide" evidence="2">
    <location>
        <begin position="1"/>
        <end position="21"/>
    </location>
</feature>
<dbReference type="AlphaFoldDB" id="A0AAW1MVA4"/>
<protein>
    <submittedName>
        <fullName evidence="3">Uncharacterized protein</fullName>
    </submittedName>
</protein>
<reference evidence="3 4" key="1">
    <citation type="journal article" date="2024" name="BMC Genomics">
        <title>De novo assembly and annotation of Popillia japonica's genome with initial clues to its potential as an invasive pest.</title>
        <authorList>
            <person name="Cucini C."/>
            <person name="Boschi S."/>
            <person name="Funari R."/>
            <person name="Cardaioli E."/>
            <person name="Iannotti N."/>
            <person name="Marturano G."/>
            <person name="Paoli F."/>
            <person name="Bruttini M."/>
            <person name="Carapelli A."/>
            <person name="Frati F."/>
            <person name="Nardi F."/>
        </authorList>
    </citation>
    <scope>NUCLEOTIDE SEQUENCE [LARGE SCALE GENOMIC DNA]</scope>
    <source>
        <strain evidence="3">DMR45628</strain>
    </source>
</reference>
<feature type="chain" id="PRO_5043407758" evidence="2">
    <location>
        <begin position="22"/>
        <end position="121"/>
    </location>
</feature>
<keyword evidence="2" id="KW-0732">Signal</keyword>
<evidence type="ECO:0000256" key="2">
    <source>
        <dbReference type="SAM" id="SignalP"/>
    </source>
</evidence>
<organism evidence="3 4">
    <name type="scientific">Popillia japonica</name>
    <name type="common">Japanese beetle</name>
    <dbReference type="NCBI Taxonomy" id="7064"/>
    <lineage>
        <taxon>Eukaryota</taxon>
        <taxon>Metazoa</taxon>
        <taxon>Ecdysozoa</taxon>
        <taxon>Arthropoda</taxon>
        <taxon>Hexapoda</taxon>
        <taxon>Insecta</taxon>
        <taxon>Pterygota</taxon>
        <taxon>Neoptera</taxon>
        <taxon>Endopterygota</taxon>
        <taxon>Coleoptera</taxon>
        <taxon>Polyphaga</taxon>
        <taxon>Scarabaeiformia</taxon>
        <taxon>Scarabaeidae</taxon>
        <taxon>Rutelinae</taxon>
        <taxon>Popillia</taxon>
    </lineage>
</organism>
<evidence type="ECO:0000313" key="3">
    <source>
        <dbReference type="EMBL" id="KAK9751545.1"/>
    </source>
</evidence>
<accession>A0AAW1MVA4</accession>
<evidence type="ECO:0000313" key="4">
    <source>
        <dbReference type="Proteomes" id="UP001458880"/>
    </source>
</evidence>
<dbReference type="EMBL" id="JASPKY010000027">
    <property type="protein sequence ID" value="KAK9751545.1"/>
    <property type="molecule type" value="Genomic_DNA"/>
</dbReference>